<name>A0A5D3BZS7_CUCMM</name>
<evidence type="ECO:0000313" key="2">
    <source>
        <dbReference type="Proteomes" id="UP000321947"/>
    </source>
</evidence>
<dbReference type="GO" id="GO:0003964">
    <property type="term" value="F:RNA-directed DNA polymerase activity"/>
    <property type="evidence" value="ECO:0007669"/>
    <property type="project" value="UniProtKB-KW"/>
</dbReference>
<protein>
    <submittedName>
        <fullName evidence="1">Reverse transcriptase</fullName>
    </submittedName>
</protein>
<reference evidence="1 2" key="1">
    <citation type="submission" date="2019-08" db="EMBL/GenBank/DDBJ databases">
        <title>Draft genome sequences of two oriental melons (Cucumis melo L. var makuwa).</title>
        <authorList>
            <person name="Kwon S.-Y."/>
        </authorList>
    </citation>
    <scope>NUCLEOTIDE SEQUENCE [LARGE SCALE GENOMIC DNA]</scope>
    <source>
        <strain evidence="2">cv. Chang Bougi</strain>
        <tissue evidence="1">Leaf</tissue>
    </source>
</reference>
<keyword evidence="1" id="KW-0695">RNA-directed DNA polymerase</keyword>
<evidence type="ECO:0000313" key="1">
    <source>
        <dbReference type="EMBL" id="TYK04504.1"/>
    </source>
</evidence>
<sequence length="190" mass="21157">MDSHMFVVSGLTKPKGELFLKLVHPWHRSVSTDVFQEPESLDFGLGGHKSLDRFLVALCLLYPRAGNEKIRIADGSLASIAGKGQTVLFNDFSLQNFLHVPKLSYNLLSISKITRELHCKATFLPKSVCFQDLSLGRTIGTARCHNRNFSTRLCGTCLAQSASQPFENRNPRSNSRYDVASLPVLGKMFL</sequence>
<gene>
    <name evidence="1" type="ORF">E5676_scaffold409G001200</name>
</gene>
<keyword evidence="1" id="KW-0548">Nucleotidyltransferase</keyword>
<dbReference type="EMBL" id="SSTD01014204">
    <property type="protein sequence ID" value="TYK04504.1"/>
    <property type="molecule type" value="Genomic_DNA"/>
</dbReference>
<organism evidence="1 2">
    <name type="scientific">Cucumis melo var. makuwa</name>
    <name type="common">Oriental melon</name>
    <dbReference type="NCBI Taxonomy" id="1194695"/>
    <lineage>
        <taxon>Eukaryota</taxon>
        <taxon>Viridiplantae</taxon>
        <taxon>Streptophyta</taxon>
        <taxon>Embryophyta</taxon>
        <taxon>Tracheophyta</taxon>
        <taxon>Spermatophyta</taxon>
        <taxon>Magnoliopsida</taxon>
        <taxon>eudicotyledons</taxon>
        <taxon>Gunneridae</taxon>
        <taxon>Pentapetalae</taxon>
        <taxon>rosids</taxon>
        <taxon>fabids</taxon>
        <taxon>Cucurbitales</taxon>
        <taxon>Cucurbitaceae</taxon>
        <taxon>Benincaseae</taxon>
        <taxon>Cucumis</taxon>
    </lineage>
</organism>
<keyword evidence="1" id="KW-0808">Transferase</keyword>
<dbReference type="AlphaFoldDB" id="A0A5D3BZS7"/>
<dbReference type="Proteomes" id="UP000321947">
    <property type="component" value="Unassembled WGS sequence"/>
</dbReference>
<proteinExistence type="predicted"/>
<comment type="caution">
    <text evidence="1">The sequence shown here is derived from an EMBL/GenBank/DDBJ whole genome shotgun (WGS) entry which is preliminary data.</text>
</comment>
<accession>A0A5D3BZS7</accession>